<evidence type="ECO:0000313" key="2">
    <source>
        <dbReference type="EMBL" id="EAR95335.3"/>
    </source>
</evidence>
<accession>Q23GC5</accession>
<gene>
    <name evidence="2" type="ORF">TTHERM_00074410</name>
</gene>
<dbReference type="InParanoid" id="Q23GC5"/>
<keyword evidence="1" id="KW-0812">Transmembrane</keyword>
<organism evidence="2 3">
    <name type="scientific">Tetrahymena thermophila (strain SB210)</name>
    <dbReference type="NCBI Taxonomy" id="312017"/>
    <lineage>
        <taxon>Eukaryota</taxon>
        <taxon>Sar</taxon>
        <taxon>Alveolata</taxon>
        <taxon>Ciliophora</taxon>
        <taxon>Intramacronucleata</taxon>
        <taxon>Oligohymenophorea</taxon>
        <taxon>Hymenostomatida</taxon>
        <taxon>Tetrahymenina</taxon>
        <taxon>Tetrahymenidae</taxon>
        <taxon>Tetrahymena</taxon>
    </lineage>
</organism>
<keyword evidence="1" id="KW-0472">Membrane</keyword>
<reference evidence="3" key="1">
    <citation type="journal article" date="2006" name="PLoS Biol.">
        <title>Macronuclear genome sequence of the ciliate Tetrahymena thermophila, a model eukaryote.</title>
        <authorList>
            <person name="Eisen J.A."/>
            <person name="Coyne R.S."/>
            <person name="Wu M."/>
            <person name="Wu D."/>
            <person name="Thiagarajan M."/>
            <person name="Wortman J.R."/>
            <person name="Badger J.H."/>
            <person name="Ren Q."/>
            <person name="Amedeo P."/>
            <person name="Jones K.M."/>
            <person name="Tallon L.J."/>
            <person name="Delcher A.L."/>
            <person name="Salzberg S.L."/>
            <person name="Silva J.C."/>
            <person name="Haas B.J."/>
            <person name="Majoros W.H."/>
            <person name="Farzad M."/>
            <person name="Carlton J.M."/>
            <person name="Smith R.K. Jr."/>
            <person name="Garg J."/>
            <person name="Pearlman R.E."/>
            <person name="Karrer K.M."/>
            <person name="Sun L."/>
            <person name="Manning G."/>
            <person name="Elde N.C."/>
            <person name="Turkewitz A.P."/>
            <person name="Asai D.J."/>
            <person name="Wilkes D.E."/>
            <person name="Wang Y."/>
            <person name="Cai H."/>
            <person name="Collins K."/>
            <person name="Stewart B.A."/>
            <person name="Lee S.R."/>
            <person name="Wilamowska K."/>
            <person name="Weinberg Z."/>
            <person name="Ruzzo W.L."/>
            <person name="Wloga D."/>
            <person name="Gaertig J."/>
            <person name="Frankel J."/>
            <person name="Tsao C.-C."/>
            <person name="Gorovsky M.A."/>
            <person name="Keeling P.J."/>
            <person name="Waller R.F."/>
            <person name="Patron N.J."/>
            <person name="Cherry J.M."/>
            <person name="Stover N.A."/>
            <person name="Krieger C.J."/>
            <person name="del Toro C."/>
            <person name="Ryder H.F."/>
            <person name="Williamson S.C."/>
            <person name="Barbeau R.A."/>
            <person name="Hamilton E.P."/>
            <person name="Orias E."/>
        </authorList>
    </citation>
    <scope>NUCLEOTIDE SEQUENCE [LARGE SCALE GENOMIC DNA]</scope>
    <source>
        <strain evidence="3">SB210</strain>
    </source>
</reference>
<proteinExistence type="predicted"/>
<dbReference type="RefSeq" id="XP_001015580.3">
    <property type="nucleotide sequence ID" value="XM_001015580.3"/>
</dbReference>
<name>Q23GC5_TETTS</name>
<dbReference type="EMBL" id="GG662704">
    <property type="protein sequence ID" value="EAR95335.3"/>
    <property type="molecule type" value="Genomic_DNA"/>
</dbReference>
<sequence>MDQVVQQISIQFPTLPEILALVNSTFALLLTVGFIFRAYSQQEILEEFLKIFLQTMYQDNYQQILKERNLIQQNQCIQVEENTNQNQAEYNVQEKDVSDNISLPEFSTKFRDHLEQSLQSQEDQFDIYSKQDEIIENQKDEIIENQKDKKRCEFYLTSIETESDKINSTQNEEQKQQKSNQSLFTLIKERSLNQNTQSKTNSINLKSSCIDKNSKIRGYKFFESTFRVIQDTNLFNKVKKFMFKKRQAFKIPKKMQQLIQLISDFFKKDNSYNYQTYQSLMKIKQQINKQLNILDFYKDMLFIKKSIMLLLSKEQLAAIQLVGYSCQYVTDELNKQNDENLRSKKLKNYFEEQQDILNSCDLKCKYIKKFFKNYSSDNFYKNDINSRILSSIQYKNA</sequence>
<dbReference type="AlphaFoldDB" id="Q23GC5"/>
<dbReference type="GeneID" id="7845079"/>
<keyword evidence="1" id="KW-1133">Transmembrane helix</keyword>
<evidence type="ECO:0000313" key="3">
    <source>
        <dbReference type="Proteomes" id="UP000009168"/>
    </source>
</evidence>
<dbReference type="Proteomes" id="UP000009168">
    <property type="component" value="Unassembled WGS sequence"/>
</dbReference>
<dbReference type="HOGENOM" id="CLU_013044_2_0_1"/>
<evidence type="ECO:0000256" key="1">
    <source>
        <dbReference type="SAM" id="Phobius"/>
    </source>
</evidence>
<feature type="transmembrane region" description="Helical" evidence="1">
    <location>
        <begin position="18"/>
        <end position="39"/>
    </location>
</feature>
<dbReference type="KEGG" id="tet:TTHERM_00074410"/>
<protein>
    <submittedName>
        <fullName evidence="2">AMP-binding enzyme family protein</fullName>
    </submittedName>
</protein>
<keyword evidence="3" id="KW-1185">Reference proteome</keyword>